<gene>
    <name evidence="2" type="ORF">DSM104635_02374</name>
</gene>
<reference evidence="3" key="1">
    <citation type="submission" date="2019-12" db="EMBL/GenBank/DDBJ databases">
        <title>Complete genome of Terracaulis silvestris 0127_4.</title>
        <authorList>
            <person name="Vieira S."/>
            <person name="Riedel T."/>
            <person name="Sproer C."/>
            <person name="Pascual J."/>
            <person name="Boedeker C."/>
            <person name="Overmann J."/>
        </authorList>
    </citation>
    <scope>NUCLEOTIDE SEQUENCE [LARGE SCALE GENOMIC DNA]</scope>
    <source>
        <strain evidence="3">0127_4</strain>
    </source>
</reference>
<evidence type="ECO:0000259" key="1">
    <source>
        <dbReference type="PROSITE" id="PS51819"/>
    </source>
</evidence>
<dbReference type="AlphaFoldDB" id="A0A6I6MJQ5"/>
<dbReference type="CDD" id="cd08351">
    <property type="entry name" value="ChaP_like"/>
    <property type="match status" value="1"/>
</dbReference>
<proteinExistence type="predicted"/>
<dbReference type="EMBL" id="CP047045">
    <property type="protein sequence ID" value="QGZ95525.1"/>
    <property type="molecule type" value="Genomic_DNA"/>
</dbReference>
<dbReference type="Pfam" id="PF00903">
    <property type="entry name" value="Glyoxalase"/>
    <property type="match status" value="1"/>
</dbReference>
<accession>A0A6I6MJQ5</accession>
<evidence type="ECO:0000313" key="3">
    <source>
        <dbReference type="Proteomes" id="UP000431269"/>
    </source>
</evidence>
<dbReference type="Gene3D" id="3.10.180.10">
    <property type="entry name" value="2,3-Dihydroxybiphenyl 1,2-Dioxygenase, domain 1"/>
    <property type="match status" value="1"/>
</dbReference>
<keyword evidence="3" id="KW-1185">Reference proteome</keyword>
<sequence length="127" mass="14184">MAIELNHTIVHADDKAVSAQFLADIFGLEAPIAFGPFLVVKTENGVSLDFINSGGDPVKSRHFAFLVSDAEFDQIFARIKERGLTYWADPMGNVENQINTHFGGRGFYFRGPEGHWYEAITKPYEMG</sequence>
<protein>
    <submittedName>
        <fullName evidence="2">Glyoxalase-like domain protein</fullName>
    </submittedName>
</protein>
<evidence type="ECO:0000313" key="2">
    <source>
        <dbReference type="EMBL" id="QGZ95525.1"/>
    </source>
</evidence>
<dbReference type="Proteomes" id="UP000431269">
    <property type="component" value="Chromosome"/>
</dbReference>
<dbReference type="InterPro" id="IPR037523">
    <property type="entry name" value="VOC_core"/>
</dbReference>
<dbReference type="PROSITE" id="PS51819">
    <property type="entry name" value="VOC"/>
    <property type="match status" value="1"/>
</dbReference>
<dbReference type="KEGG" id="tsv:DSM104635_02374"/>
<dbReference type="SUPFAM" id="SSF54593">
    <property type="entry name" value="Glyoxalase/Bleomycin resistance protein/Dihydroxybiphenyl dioxygenase"/>
    <property type="match status" value="1"/>
</dbReference>
<organism evidence="2 3">
    <name type="scientific">Terricaulis silvestris</name>
    <dbReference type="NCBI Taxonomy" id="2686094"/>
    <lineage>
        <taxon>Bacteria</taxon>
        <taxon>Pseudomonadati</taxon>
        <taxon>Pseudomonadota</taxon>
        <taxon>Alphaproteobacteria</taxon>
        <taxon>Caulobacterales</taxon>
        <taxon>Caulobacteraceae</taxon>
        <taxon>Terricaulis</taxon>
    </lineage>
</organism>
<dbReference type="InterPro" id="IPR004360">
    <property type="entry name" value="Glyas_Fos-R_dOase_dom"/>
</dbReference>
<feature type="domain" description="VOC" evidence="1">
    <location>
        <begin position="4"/>
        <end position="122"/>
    </location>
</feature>
<dbReference type="RefSeq" id="WP_158766376.1">
    <property type="nucleotide sequence ID" value="NZ_CP047045.1"/>
</dbReference>
<dbReference type="InterPro" id="IPR029068">
    <property type="entry name" value="Glyas_Bleomycin-R_OHBP_Dase"/>
</dbReference>
<name>A0A6I6MJQ5_9CAUL</name>